<feature type="transmembrane region" description="Helical" evidence="1">
    <location>
        <begin position="223"/>
        <end position="244"/>
    </location>
</feature>
<evidence type="ECO:0000313" key="3">
    <source>
        <dbReference type="Proteomes" id="UP000469125"/>
    </source>
</evidence>
<evidence type="ECO:0000313" key="2">
    <source>
        <dbReference type="EMBL" id="MUK90783.1"/>
    </source>
</evidence>
<dbReference type="EMBL" id="WOCA01000032">
    <property type="protein sequence ID" value="MUK90783.1"/>
    <property type="molecule type" value="Genomic_DNA"/>
</dbReference>
<reference evidence="2 3" key="1">
    <citation type="submission" date="2019-11" db="EMBL/GenBank/DDBJ databases">
        <authorList>
            <person name="Li X."/>
        </authorList>
    </citation>
    <scope>NUCLEOTIDE SEQUENCE [LARGE SCALE GENOMIC DNA]</scope>
    <source>
        <strain evidence="2 3">L9</strain>
    </source>
</reference>
<comment type="caution">
    <text evidence="2">The sequence shown here is derived from an EMBL/GenBank/DDBJ whole genome shotgun (WGS) entry which is preliminary data.</text>
</comment>
<dbReference type="PANTHER" id="PTHR43229:SF6">
    <property type="entry name" value="ABC-TYPE MULTIDRUG TRANSPORT SYSTEM, PERMEASE COMPONENT"/>
    <property type="match status" value="1"/>
</dbReference>
<dbReference type="PANTHER" id="PTHR43229">
    <property type="entry name" value="NODULATION PROTEIN J"/>
    <property type="match status" value="1"/>
</dbReference>
<keyword evidence="1" id="KW-0812">Transmembrane</keyword>
<dbReference type="InterPro" id="IPR051784">
    <property type="entry name" value="Nod_factor_ABC_transporter"/>
</dbReference>
<keyword evidence="1" id="KW-0472">Membrane</keyword>
<dbReference type="Proteomes" id="UP000469125">
    <property type="component" value="Unassembled WGS sequence"/>
</dbReference>
<keyword evidence="1" id="KW-1133">Transmembrane helix</keyword>
<evidence type="ECO:0000256" key="1">
    <source>
        <dbReference type="SAM" id="Phobius"/>
    </source>
</evidence>
<dbReference type="AlphaFoldDB" id="A0A6N8FN82"/>
<keyword evidence="3" id="KW-1185">Reference proteome</keyword>
<accession>A0A6N8FN82</accession>
<feature type="transmembrane region" description="Helical" evidence="1">
    <location>
        <begin position="177"/>
        <end position="199"/>
    </location>
</feature>
<proteinExistence type="predicted"/>
<sequence length="257" mass="29146">MSWINLLKINIKKEIVMMKRYLPNTIAMLLTMYFLFLAMFAGIQIIGDPSSQDVHTQFVIVNYIFWSLSLIVVQDIGWQITTEAAQGTLEQLSMSPMGVWKIMLMRLIATVLANIIIIIVLLYLSMLTTGQWLNIDVITLVPIFVLTLISMFGLGYIIAGISIVLKQIQSFLQILQFVLAGLVFIPLTVAPFLAFFPIVKGVDLVRGIMIDGLSWHSINIIDYSILIFNAAFYFILGLFFFLYCERVAMKKGLLAHY</sequence>
<feature type="transmembrane region" description="Helical" evidence="1">
    <location>
        <begin position="58"/>
        <end position="78"/>
    </location>
</feature>
<gene>
    <name evidence="2" type="ORF">GMD78_20735</name>
</gene>
<organism evidence="2 3">
    <name type="scientific">Ornithinibacillus caprae</name>
    <dbReference type="NCBI Taxonomy" id="2678566"/>
    <lineage>
        <taxon>Bacteria</taxon>
        <taxon>Bacillati</taxon>
        <taxon>Bacillota</taxon>
        <taxon>Bacilli</taxon>
        <taxon>Bacillales</taxon>
        <taxon>Bacillaceae</taxon>
        <taxon>Ornithinibacillus</taxon>
    </lineage>
</organism>
<feature type="transmembrane region" description="Helical" evidence="1">
    <location>
        <begin position="99"/>
        <end position="125"/>
    </location>
</feature>
<protein>
    <submittedName>
        <fullName evidence="2">ABC transporter permease</fullName>
    </submittedName>
</protein>
<dbReference type="RefSeq" id="WP_155671895.1">
    <property type="nucleotide sequence ID" value="NZ_WOCA01000032.1"/>
</dbReference>
<name>A0A6N8FN82_9BACI</name>
<feature type="transmembrane region" description="Helical" evidence="1">
    <location>
        <begin position="137"/>
        <end position="165"/>
    </location>
</feature>
<feature type="transmembrane region" description="Helical" evidence="1">
    <location>
        <begin position="21"/>
        <end position="46"/>
    </location>
</feature>